<dbReference type="InterPro" id="IPR011333">
    <property type="entry name" value="SKP1/BTB/POZ_sf"/>
</dbReference>
<comment type="caution">
    <text evidence="3">The sequence shown here is derived from an EMBL/GenBank/DDBJ whole genome shotgun (WGS) entry which is preliminary data.</text>
</comment>
<evidence type="ECO:0000313" key="4">
    <source>
        <dbReference type="Proteomes" id="UP000298061"/>
    </source>
</evidence>
<feature type="region of interest" description="Disordered" evidence="1">
    <location>
        <begin position="46"/>
        <end position="77"/>
    </location>
</feature>
<evidence type="ECO:0000256" key="1">
    <source>
        <dbReference type="SAM" id="MobiDB-lite"/>
    </source>
</evidence>
<evidence type="ECO:0000313" key="3">
    <source>
        <dbReference type="EMBL" id="TFY81097.1"/>
    </source>
</evidence>
<organism evidence="3 4">
    <name type="scientific">Hericium alpestre</name>
    <dbReference type="NCBI Taxonomy" id="135208"/>
    <lineage>
        <taxon>Eukaryota</taxon>
        <taxon>Fungi</taxon>
        <taxon>Dikarya</taxon>
        <taxon>Basidiomycota</taxon>
        <taxon>Agaricomycotina</taxon>
        <taxon>Agaricomycetes</taxon>
        <taxon>Russulales</taxon>
        <taxon>Hericiaceae</taxon>
        <taxon>Hericium</taxon>
    </lineage>
</organism>
<gene>
    <name evidence="3" type="ORF">EWM64_g2912</name>
</gene>
<dbReference type="CDD" id="cd18186">
    <property type="entry name" value="BTB_POZ_ZBTB_KLHL-like"/>
    <property type="match status" value="1"/>
</dbReference>
<dbReference type="InterPro" id="IPR000210">
    <property type="entry name" value="BTB/POZ_dom"/>
</dbReference>
<feature type="domain" description="BTB" evidence="2">
    <location>
        <begin position="116"/>
        <end position="177"/>
    </location>
</feature>
<feature type="region of interest" description="Disordered" evidence="1">
    <location>
        <begin position="15"/>
        <end position="34"/>
    </location>
</feature>
<dbReference type="AlphaFoldDB" id="A0A4Z0A441"/>
<name>A0A4Z0A441_9AGAM</name>
<dbReference type="SUPFAM" id="SSF54695">
    <property type="entry name" value="POZ domain"/>
    <property type="match status" value="1"/>
</dbReference>
<evidence type="ECO:0000259" key="2">
    <source>
        <dbReference type="PROSITE" id="PS50097"/>
    </source>
</evidence>
<dbReference type="Pfam" id="PF00651">
    <property type="entry name" value="BTB"/>
    <property type="match status" value="1"/>
</dbReference>
<sequence>MSFANFVMSGIEATHSTPASSKTPVQMADSDCSPVISSPTDIMSVSSTESFGSTDGGQAQSPNSNVSVSHTAIDPPPQYKKHDRFYFDDGNVTFIVSLAPESEVRLVCRADPECPTLQVQDVAFRVHRYFFQRDSKYFADLFKQQSGEEAVREDEPIHLNDVASDEFEALLKLMYPL</sequence>
<dbReference type="PROSITE" id="PS50097">
    <property type="entry name" value="BTB"/>
    <property type="match status" value="1"/>
</dbReference>
<protein>
    <recommendedName>
        <fullName evidence="2">BTB domain-containing protein</fullName>
    </recommendedName>
</protein>
<dbReference type="OrthoDB" id="2367075at2759"/>
<keyword evidence="4" id="KW-1185">Reference proteome</keyword>
<proteinExistence type="predicted"/>
<dbReference type="EMBL" id="SFCI01000250">
    <property type="protein sequence ID" value="TFY81097.1"/>
    <property type="molecule type" value="Genomic_DNA"/>
</dbReference>
<feature type="compositionally biased region" description="Polar residues" evidence="1">
    <location>
        <begin position="15"/>
        <end position="24"/>
    </location>
</feature>
<reference evidence="3 4" key="1">
    <citation type="submission" date="2019-02" db="EMBL/GenBank/DDBJ databases">
        <title>Genome sequencing of the rare red list fungi Hericium alpestre (H. flagellum).</title>
        <authorList>
            <person name="Buettner E."/>
            <person name="Kellner H."/>
        </authorList>
    </citation>
    <scope>NUCLEOTIDE SEQUENCE [LARGE SCALE GENOMIC DNA]</scope>
    <source>
        <strain evidence="3 4">DSM 108284</strain>
    </source>
</reference>
<dbReference type="Proteomes" id="UP000298061">
    <property type="component" value="Unassembled WGS sequence"/>
</dbReference>
<feature type="compositionally biased region" description="Polar residues" evidence="1">
    <location>
        <begin position="46"/>
        <end position="70"/>
    </location>
</feature>
<accession>A0A4Z0A441</accession>
<dbReference type="Gene3D" id="3.30.710.10">
    <property type="entry name" value="Potassium Channel Kv1.1, Chain A"/>
    <property type="match status" value="1"/>
</dbReference>